<name>A0A6M8HPW8_9PROT</name>
<protein>
    <submittedName>
        <fullName evidence="1">Uncharacterized protein</fullName>
    </submittedName>
</protein>
<dbReference type="EMBL" id="CP053708">
    <property type="protein sequence ID" value="QKE90464.1"/>
    <property type="molecule type" value="Genomic_DNA"/>
</dbReference>
<dbReference type="RefSeq" id="WP_171835413.1">
    <property type="nucleotide sequence ID" value="NZ_CP053708.1"/>
</dbReference>
<dbReference type="Proteomes" id="UP000500767">
    <property type="component" value="Chromosome"/>
</dbReference>
<proteinExistence type="predicted"/>
<dbReference type="KEGG" id="lck:HN018_10840"/>
<dbReference type="AlphaFoldDB" id="A0A6M8HPW8"/>
<evidence type="ECO:0000313" key="2">
    <source>
        <dbReference type="Proteomes" id="UP000500767"/>
    </source>
</evidence>
<evidence type="ECO:0000313" key="1">
    <source>
        <dbReference type="EMBL" id="QKE90464.1"/>
    </source>
</evidence>
<organism evidence="1 2">
    <name type="scientific">Lichenicola cladoniae</name>
    <dbReference type="NCBI Taxonomy" id="1484109"/>
    <lineage>
        <taxon>Bacteria</taxon>
        <taxon>Pseudomonadati</taxon>
        <taxon>Pseudomonadota</taxon>
        <taxon>Alphaproteobacteria</taxon>
        <taxon>Acetobacterales</taxon>
        <taxon>Acetobacteraceae</taxon>
        <taxon>Lichenicola</taxon>
    </lineage>
</organism>
<accession>A0A6M8HPW8</accession>
<sequence>MLQTTISARIAYGLARAASIVGADHMLYRPTTADRPVAGSPFGTIFCAFDVKPDFRFVSTAQPTHSYAALLADPSLVRQGDYLVGDEIHFIARIEPLRPALCVLCDQTLDILTTAVATSAGTNGYGGRTSDTDAVVAQGWPVSMSVRSRAGQDVTKLPSDTRAAYYDVLAPPIPRVVLTFGMRVRDPAGQSYQIVSAELSPFGWKLVAGLATT</sequence>
<reference evidence="1 2" key="1">
    <citation type="journal article" date="2014" name="World J. Microbiol. Biotechnol.">
        <title>Biodiversity and physiological characteristics of Antarctic and Arctic lichens-associated bacteria.</title>
        <authorList>
            <person name="Lee Y.M."/>
            <person name="Kim E.H."/>
            <person name="Lee H.K."/>
            <person name="Hong S.G."/>
        </authorList>
    </citation>
    <scope>NUCLEOTIDE SEQUENCE [LARGE SCALE GENOMIC DNA]</scope>
    <source>
        <strain evidence="1 2">PAMC 26569</strain>
    </source>
</reference>
<keyword evidence="2" id="KW-1185">Reference proteome</keyword>
<gene>
    <name evidence="1" type="ORF">HN018_10840</name>
</gene>